<dbReference type="Proteomes" id="UP000230178">
    <property type="component" value="Unassembled WGS sequence"/>
</dbReference>
<keyword evidence="1" id="KW-0175">Coiled coil</keyword>
<dbReference type="PANTHER" id="PTHR34934:SF1">
    <property type="entry name" value="FLAVIN-DEPENDENT THYMIDYLATE SYNTHASE"/>
    <property type="match status" value="1"/>
</dbReference>
<dbReference type="GO" id="GO:0070402">
    <property type="term" value="F:NADPH binding"/>
    <property type="evidence" value="ECO:0007669"/>
    <property type="project" value="TreeGrafter"/>
</dbReference>
<feature type="non-terminal residue" evidence="2">
    <location>
        <position position="1"/>
    </location>
</feature>
<dbReference type="Pfam" id="PF02511">
    <property type="entry name" value="Thy1"/>
    <property type="match status" value="1"/>
</dbReference>
<sequence>DPFLEMKPLLTRNLKVKFLGITPVLSDKTGVLNPQEIVAFSALLTFKGKAVQALLRETVEKGQNVNEKIKNILRRSSLKGHASLSTTPTLCFSYEASKFLDSGLTGMIFASALMASGRRTDTKITDIVYPTTIFKNKKAQKIYKEVSEKNINSVNWLLSNGVQKDEASKMLQYGIYGTGIIQFPVESIISLKREYEAEKDWMPEEIGFLINKIEKELKKLGIDLLYMTRLVAPRNTYPYPHIFRDPKKSNLIRDLRKNRKMKDVFQIISSDFIVSPELKKRLTKLREEINRVVKNKDTLKKNWLKLISMRQQIARDYGLAANIKILSSVAWRVWGDKKRHRTVPMIVESVYYCIERASTVFRKYRKQIKNKKLTPKILNEIDSIFSIPPTVRGKGEFLYKYLERALDSLETYYKLINLGVKEPDALFIVPRGLKLDVLQDYNFYNLIAGYYPLRICSTAEEELRRLSIKEVAAIKKLLHQKGLGWLAEHLVPKCHVVGFCLEEKTCPMIKSLIPNYDEKFHQEMKQDLENKFQENLKNLGK</sequence>
<dbReference type="InterPro" id="IPR003669">
    <property type="entry name" value="Thymidylate_synthase_ThyX"/>
</dbReference>
<dbReference type="PANTHER" id="PTHR34934">
    <property type="entry name" value="FLAVIN-DEPENDENT THYMIDYLATE SYNTHASE"/>
    <property type="match status" value="1"/>
</dbReference>
<evidence type="ECO:0000256" key="1">
    <source>
        <dbReference type="SAM" id="Coils"/>
    </source>
</evidence>
<dbReference type="EMBL" id="PFVS01000062">
    <property type="protein sequence ID" value="PJA83163.1"/>
    <property type="molecule type" value="Genomic_DNA"/>
</dbReference>
<dbReference type="GO" id="GO:0004799">
    <property type="term" value="F:thymidylate synthase activity"/>
    <property type="evidence" value="ECO:0007669"/>
    <property type="project" value="TreeGrafter"/>
</dbReference>
<feature type="coiled-coil region" evidence="1">
    <location>
        <begin position="275"/>
        <end position="302"/>
    </location>
</feature>
<reference evidence="3" key="1">
    <citation type="submission" date="2017-09" db="EMBL/GenBank/DDBJ databases">
        <title>Depth-based differentiation of microbial function through sediment-hosted aquifers and enrichment of novel symbionts in the deep terrestrial subsurface.</title>
        <authorList>
            <person name="Probst A.J."/>
            <person name="Ladd B."/>
            <person name="Jarett J.K."/>
            <person name="Geller-Mcgrath D.E."/>
            <person name="Sieber C.M.K."/>
            <person name="Emerson J.B."/>
            <person name="Anantharaman K."/>
            <person name="Thomas B.C."/>
            <person name="Malmstrom R."/>
            <person name="Stieglmeier M."/>
            <person name="Klingl A."/>
            <person name="Woyke T."/>
            <person name="Ryan C.M."/>
            <person name="Banfield J.F."/>
        </authorList>
    </citation>
    <scope>NUCLEOTIDE SEQUENCE [LARGE SCALE GENOMIC DNA]</scope>
</reference>
<comment type="caution">
    <text evidence="2">The sequence shown here is derived from an EMBL/GenBank/DDBJ whole genome shotgun (WGS) entry which is preliminary data.</text>
</comment>
<evidence type="ECO:0000313" key="2">
    <source>
        <dbReference type="EMBL" id="PJA83163.1"/>
    </source>
</evidence>
<dbReference type="GO" id="GO:0050660">
    <property type="term" value="F:flavin adenine dinucleotide binding"/>
    <property type="evidence" value="ECO:0007669"/>
    <property type="project" value="InterPro"/>
</dbReference>
<accession>A0A2M7Z3A4</accession>
<dbReference type="Gene3D" id="3.30.1360.170">
    <property type="match status" value="1"/>
</dbReference>
<protein>
    <submittedName>
        <fullName evidence="2">Uncharacterized protein</fullName>
    </submittedName>
</protein>
<dbReference type="GO" id="GO:0006231">
    <property type="term" value="P:dTMP biosynthetic process"/>
    <property type="evidence" value="ECO:0007669"/>
    <property type="project" value="InterPro"/>
</dbReference>
<gene>
    <name evidence="2" type="ORF">CO146_01655</name>
</gene>
<dbReference type="GO" id="GO:0050797">
    <property type="term" value="F:thymidylate synthase (FAD) activity"/>
    <property type="evidence" value="ECO:0007669"/>
    <property type="project" value="InterPro"/>
</dbReference>
<dbReference type="SUPFAM" id="SSF69796">
    <property type="entry name" value="Thymidylate synthase-complementing protein Thy1"/>
    <property type="match status" value="1"/>
</dbReference>
<dbReference type="AlphaFoldDB" id="A0A2M7Z3A4"/>
<organism evidence="2 3">
    <name type="scientific">Candidatus Nealsonbacteria bacterium CG_4_9_14_3_um_filter_37_29</name>
    <dbReference type="NCBI Taxonomy" id="1974696"/>
    <lineage>
        <taxon>Bacteria</taxon>
        <taxon>Candidatus Nealsoniibacteriota</taxon>
    </lineage>
</organism>
<name>A0A2M7Z3A4_9BACT</name>
<dbReference type="PROSITE" id="PS51331">
    <property type="entry name" value="THYX"/>
    <property type="match status" value="1"/>
</dbReference>
<dbReference type="InterPro" id="IPR036098">
    <property type="entry name" value="Thymidylate_synthase_ThyX_sf"/>
</dbReference>
<evidence type="ECO:0000313" key="3">
    <source>
        <dbReference type="Proteomes" id="UP000230178"/>
    </source>
</evidence>
<proteinExistence type="predicted"/>